<reference evidence="8 9" key="1">
    <citation type="submission" date="2019-03" db="EMBL/GenBank/DDBJ databases">
        <title>Genomic Encyclopedia of Type Strains, Phase IV (KMG-IV): sequencing the most valuable type-strain genomes for metagenomic binning, comparative biology and taxonomic classification.</title>
        <authorList>
            <person name="Goeker M."/>
        </authorList>
    </citation>
    <scope>NUCLEOTIDE SEQUENCE [LARGE SCALE GENOMIC DNA]</scope>
    <source>
        <strain evidence="8 9">DSM 23344</strain>
    </source>
</reference>
<keyword evidence="6" id="KW-0769">Symport</keyword>
<dbReference type="NCBIfam" id="NF037979">
    <property type="entry name" value="Na_transp"/>
    <property type="match status" value="1"/>
</dbReference>
<comment type="similarity">
    <text evidence="6">Belongs to the sodium:neurotransmitter symporter (SNF) (TC 2.A.22) family.</text>
</comment>
<dbReference type="PROSITE" id="PS50267">
    <property type="entry name" value="NA_NEUROTRAN_SYMP_3"/>
    <property type="match status" value="1"/>
</dbReference>
<dbReference type="RefSeq" id="WP_117319583.1">
    <property type="nucleotide sequence ID" value="NZ_QQSW01000030.1"/>
</dbReference>
<protein>
    <recommendedName>
        <fullName evidence="6">Transporter</fullName>
    </recommendedName>
</protein>
<dbReference type="GO" id="GO:0016020">
    <property type="term" value="C:membrane"/>
    <property type="evidence" value="ECO:0007669"/>
    <property type="project" value="UniProtKB-SubCell"/>
</dbReference>
<dbReference type="PANTHER" id="PTHR42948">
    <property type="entry name" value="TRANSPORTER"/>
    <property type="match status" value="1"/>
</dbReference>
<sequence>MPLNMSLGRWRSRTTFVFALAASAVGLGNLWRFAYLVGDNGGAPFLIAYVVCLFILAVPVLIAETALGSHGRGSPVMAFGLAARRSLLGNAWSFWGGLACLTGVLILGYYIVVAGWGLHYAWSMHSGDFAAASARQVSIHYDDLLGSLPDMLAWQTGFLGLALLIVAGGVRRGLGLFVWLLVPSLVVLMWLLIDFALENGDVSAAGRFLFSVQWLDFTSESVLLALGHAFYTLSVGVGIGVAFGAYAPDRVPLGRSILAVAIFDTAIAMAAGIAIFPLVLVNHVEPTLGPGLLFLSVPYAFGNLPQGEIYGALFFLLTVLAALGSAVALLEPGIGSLVQYTRLRRVPATLLVGVLVWLLGAAVAASLSGRPGFGGLFPWLDRVTANFLLPLGALAVAVFVGWRMRETLLRREMYRESEGFFQVWLLLLRFVAPLAILVVWFWSIMPDRP</sequence>
<dbReference type="PROSITE" id="PS00610">
    <property type="entry name" value="NA_NEUROTRAN_SYMP_1"/>
    <property type="match status" value="1"/>
</dbReference>
<dbReference type="PANTHER" id="PTHR42948:SF1">
    <property type="entry name" value="TRANSPORTER"/>
    <property type="match status" value="1"/>
</dbReference>
<evidence type="ECO:0000256" key="1">
    <source>
        <dbReference type="ARBA" id="ARBA00004141"/>
    </source>
</evidence>
<dbReference type="Pfam" id="PF00209">
    <property type="entry name" value="SNF"/>
    <property type="match status" value="2"/>
</dbReference>
<evidence type="ECO:0000256" key="2">
    <source>
        <dbReference type="ARBA" id="ARBA00022448"/>
    </source>
</evidence>
<evidence type="ECO:0000256" key="3">
    <source>
        <dbReference type="ARBA" id="ARBA00022692"/>
    </source>
</evidence>
<keyword evidence="4 7" id="KW-1133">Transmembrane helix</keyword>
<evidence type="ECO:0000256" key="4">
    <source>
        <dbReference type="ARBA" id="ARBA00022989"/>
    </source>
</evidence>
<comment type="caution">
    <text evidence="8">The sequence shown here is derived from an EMBL/GenBank/DDBJ whole genome shotgun (WGS) entry which is preliminary data.</text>
</comment>
<feature type="transmembrane region" description="Helical" evidence="7">
    <location>
        <begin position="350"/>
        <end position="368"/>
    </location>
</feature>
<evidence type="ECO:0000313" key="8">
    <source>
        <dbReference type="EMBL" id="TCO71090.1"/>
    </source>
</evidence>
<feature type="transmembrane region" description="Helical" evidence="7">
    <location>
        <begin position="87"/>
        <end position="112"/>
    </location>
</feature>
<evidence type="ECO:0000256" key="5">
    <source>
        <dbReference type="ARBA" id="ARBA00023136"/>
    </source>
</evidence>
<gene>
    <name evidence="8" type="ORF">EV688_12322</name>
</gene>
<dbReference type="CDD" id="cd10336">
    <property type="entry name" value="SLC6sbd_Tyt1-Like"/>
    <property type="match status" value="1"/>
</dbReference>
<feature type="transmembrane region" description="Helical" evidence="7">
    <location>
        <begin position="309"/>
        <end position="330"/>
    </location>
</feature>
<accession>A0A4V2SAI8</accession>
<evidence type="ECO:0000256" key="7">
    <source>
        <dbReference type="SAM" id="Phobius"/>
    </source>
</evidence>
<keyword evidence="3 6" id="KW-0812">Transmembrane</keyword>
<evidence type="ECO:0000256" key="6">
    <source>
        <dbReference type="RuleBase" id="RU003732"/>
    </source>
</evidence>
<dbReference type="InterPro" id="IPR000175">
    <property type="entry name" value="Na/ntran_symport"/>
</dbReference>
<dbReference type="PRINTS" id="PR00176">
    <property type="entry name" value="NANEUSMPORT"/>
</dbReference>
<keyword evidence="9" id="KW-1185">Reference proteome</keyword>
<feature type="transmembrane region" description="Helical" evidence="7">
    <location>
        <begin position="383"/>
        <end position="402"/>
    </location>
</feature>
<feature type="transmembrane region" description="Helical" evidence="7">
    <location>
        <begin position="222"/>
        <end position="245"/>
    </location>
</feature>
<comment type="subcellular location">
    <subcellularLocation>
        <location evidence="1">Membrane</location>
        <topology evidence="1">Multi-pass membrane protein</topology>
    </subcellularLocation>
</comment>
<feature type="transmembrane region" description="Helical" evidence="7">
    <location>
        <begin position="257"/>
        <end position="280"/>
    </location>
</feature>
<organism evidence="8 9">
    <name type="scientific">Chromatocurvus halotolerans</name>
    <dbReference type="NCBI Taxonomy" id="1132028"/>
    <lineage>
        <taxon>Bacteria</taxon>
        <taxon>Pseudomonadati</taxon>
        <taxon>Pseudomonadota</taxon>
        <taxon>Gammaproteobacteria</taxon>
        <taxon>Cellvibrionales</taxon>
        <taxon>Halieaceae</taxon>
        <taxon>Chromatocurvus</taxon>
    </lineage>
</organism>
<dbReference type="AlphaFoldDB" id="A0A4V2SAI8"/>
<feature type="transmembrane region" description="Helical" evidence="7">
    <location>
        <begin position="151"/>
        <end position="167"/>
    </location>
</feature>
<dbReference type="GO" id="GO:0015293">
    <property type="term" value="F:symporter activity"/>
    <property type="evidence" value="ECO:0007669"/>
    <property type="project" value="UniProtKB-KW"/>
</dbReference>
<feature type="transmembrane region" description="Helical" evidence="7">
    <location>
        <begin position="174"/>
        <end position="193"/>
    </location>
</feature>
<evidence type="ECO:0000313" key="9">
    <source>
        <dbReference type="Proteomes" id="UP000294980"/>
    </source>
</evidence>
<feature type="transmembrane region" description="Helical" evidence="7">
    <location>
        <begin position="423"/>
        <end position="445"/>
    </location>
</feature>
<proteinExistence type="inferred from homology"/>
<dbReference type="InterPro" id="IPR037272">
    <property type="entry name" value="SNS_sf"/>
</dbReference>
<keyword evidence="5 7" id="KW-0472">Membrane</keyword>
<feature type="transmembrane region" description="Helical" evidence="7">
    <location>
        <begin position="46"/>
        <end position="67"/>
    </location>
</feature>
<dbReference type="OrthoDB" id="9762833at2"/>
<dbReference type="Proteomes" id="UP000294980">
    <property type="component" value="Unassembled WGS sequence"/>
</dbReference>
<dbReference type="SUPFAM" id="SSF161070">
    <property type="entry name" value="SNF-like"/>
    <property type="match status" value="1"/>
</dbReference>
<dbReference type="EMBL" id="SLWX01000023">
    <property type="protein sequence ID" value="TCO71090.1"/>
    <property type="molecule type" value="Genomic_DNA"/>
</dbReference>
<dbReference type="InterPro" id="IPR047218">
    <property type="entry name" value="YocR/YhdH-like"/>
</dbReference>
<name>A0A4V2SAI8_9GAMM</name>
<keyword evidence="2 6" id="KW-0813">Transport</keyword>